<dbReference type="Proteomes" id="UP001265315">
    <property type="component" value="Unassembled WGS sequence"/>
</dbReference>
<sequence>MPKSVSGLKISPQDIVGLLEHIGRDTAGALSIGEPRKAGINLQPIPDQAALERILDELPAKPFLVGEHGVSMSLAGVQEKLPVFVDDEGIISIPVTSSSRIRSAWPEVSKTKPSALPLHRPAGWKPPKPRSVRLASGVICW</sequence>
<name>A0AAW8M317_AGRTU</name>
<evidence type="ECO:0000313" key="2">
    <source>
        <dbReference type="Proteomes" id="UP001265315"/>
    </source>
</evidence>
<dbReference type="EMBL" id="JAVDSW010000009">
    <property type="protein sequence ID" value="MDR6705380.1"/>
    <property type="molecule type" value="Genomic_DNA"/>
</dbReference>
<protein>
    <submittedName>
        <fullName evidence="1">Uncharacterized protein</fullName>
    </submittedName>
</protein>
<accession>A0AAW8M317</accession>
<reference evidence="1" key="1">
    <citation type="submission" date="2023-07" db="EMBL/GenBank/DDBJ databases">
        <title>Sorghum-associated microbial communities from plants grown in Nebraska, USA.</title>
        <authorList>
            <person name="Schachtman D."/>
        </authorList>
    </citation>
    <scope>NUCLEOTIDE SEQUENCE</scope>
    <source>
        <strain evidence="1">1457</strain>
    </source>
</reference>
<comment type="caution">
    <text evidence="1">The sequence shown here is derived from an EMBL/GenBank/DDBJ whole genome shotgun (WGS) entry which is preliminary data.</text>
</comment>
<proteinExistence type="predicted"/>
<dbReference type="RefSeq" id="WP_236773444.1">
    <property type="nucleotide sequence ID" value="NZ_JAGIPM010000010.1"/>
</dbReference>
<evidence type="ECO:0000313" key="1">
    <source>
        <dbReference type="EMBL" id="MDR6705380.1"/>
    </source>
</evidence>
<organism evidence="1 2">
    <name type="scientific">Agrobacterium tumefaciens</name>
    <dbReference type="NCBI Taxonomy" id="358"/>
    <lineage>
        <taxon>Bacteria</taxon>
        <taxon>Pseudomonadati</taxon>
        <taxon>Pseudomonadota</taxon>
        <taxon>Alphaproteobacteria</taxon>
        <taxon>Hyphomicrobiales</taxon>
        <taxon>Rhizobiaceae</taxon>
        <taxon>Rhizobium/Agrobacterium group</taxon>
        <taxon>Agrobacterium</taxon>
        <taxon>Agrobacterium tumefaciens complex</taxon>
    </lineage>
</organism>
<dbReference type="AlphaFoldDB" id="A0AAW8M317"/>
<gene>
    <name evidence="1" type="ORF">J2W61_005255</name>
</gene>